<organism evidence="2 3">
    <name type="scientific">Phaeobacter inhibens</name>
    <dbReference type="NCBI Taxonomy" id="221822"/>
    <lineage>
        <taxon>Bacteria</taxon>
        <taxon>Pseudomonadati</taxon>
        <taxon>Pseudomonadota</taxon>
        <taxon>Alphaproteobacteria</taxon>
        <taxon>Rhodobacterales</taxon>
        <taxon>Roseobacteraceae</taxon>
        <taxon>Phaeobacter</taxon>
    </lineage>
</organism>
<dbReference type="EMBL" id="CP010725">
    <property type="protein sequence ID" value="AUQ97771.1"/>
    <property type="molecule type" value="Genomic_DNA"/>
</dbReference>
<proteinExistence type="predicted"/>
<accession>A0A2I7GHI3</accession>
<protein>
    <submittedName>
        <fullName evidence="2">Uncharacterized protein</fullName>
    </submittedName>
</protein>
<gene>
    <name evidence="1" type="ORF">PhaeoP66_03002</name>
    <name evidence="2" type="ORF">PhaeoP88_00369</name>
</gene>
<keyword evidence="4" id="KW-1185">Reference proteome</keyword>
<dbReference type="EMBL" id="CP010705">
    <property type="protein sequence ID" value="AUQ95756.1"/>
    <property type="molecule type" value="Genomic_DNA"/>
</dbReference>
<sequence>MPSCVYEIAAGMAATPKDQRSGLSGPLTPISCLRSASRLRLVGS</sequence>
<dbReference type="Proteomes" id="UP000236536">
    <property type="component" value="Chromosome"/>
</dbReference>
<reference evidence="2 3" key="1">
    <citation type="journal article" date="2017" name="Front. Microbiol.">
        <title>Phaeobacter piscinae sp. nov., a species of the Roseobacter group and potential aquaculture probiont.</title>
        <authorList>
            <person name="Sonnenschein E.C."/>
            <person name="Phippen C.B.W."/>
            <person name="Nielsen K.F."/>
            <person name="Mateiu R.V."/>
            <person name="Melchiorsen J."/>
            <person name="Gram L."/>
            <person name="Overmann J."/>
            <person name="Freese H.M."/>
        </authorList>
    </citation>
    <scope>NUCLEOTIDE SEQUENCE [LARGE SCALE GENOMIC DNA]</scope>
    <source>
        <strain evidence="2 3">P88</strain>
    </source>
</reference>
<dbReference type="AlphaFoldDB" id="A0A2I7GHI3"/>
<name>A0A2I7GHI3_9RHOB</name>
<evidence type="ECO:0000313" key="2">
    <source>
        <dbReference type="EMBL" id="AUQ97771.1"/>
    </source>
</evidence>
<dbReference type="RefSeq" id="WP_260102882.1">
    <property type="nucleotide sequence ID" value="NZ_CP010741.1"/>
</dbReference>
<evidence type="ECO:0000313" key="3">
    <source>
        <dbReference type="Proteomes" id="UP000236447"/>
    </source>
</evidence>
<reference evidence="3 4" key="2">
    <citation type="journal article" date="2017" name="Genome Biol. Evol.">
        <title>Trajectories and Drivers of Genome Evolution in Surface-Associated Marine Phaeobacter.</title>
        <authorList>
            <person name="Freese H.M."/>
            <person name="Sikorski J."/>
            <person name="Bunk B."/>
            <person name="Scheuner C."/>
            <person name="Meier-Kolthoff J.P."/>
            <person name="Sproer C."/>
            <person name="Gram L."/>
            <person name="Overmann J."/>
        </authorList>
    </citation>
    <scope>NUCLEOTIDE SEQUENCE [LARGE SCALE GENOMIC DNA]</scope>
    <source>
        <strain evidence="1 4">P66</strain>
        <strain evidence="2 3">P88</strain>
    </source>
</reference>
<reference evidence="1 4" key="3">
    <citation type="journal article" date="2017" name="Int. J. Syst. Evol. Microbiol.">
        <title>Adaptation of Surface-Associated Bacteria to the Open Ocean: A Genomically Distinct Subpopulation of Phaeobacter gallaeciensis Colonizes Pacific Mesozooplankton.</title>
        <authorList>
            <person name="Freese H.M."/>
            <person name="Methner A."/>
            <person name="Overmann J."/>
        </authorList>
    </citation>
    <scope>NUCLEOTIDE SEQUENCE [LARGE SCALE GENOMIC DNA]</scope>
    <source>
        <strain evidence="1 4">P66</strain>
    </source>
</reference>
<dbReference type="Proteomes" id="UP000236447">
    <property type="component" value="Chromosome"/>
</dbReference>
<evidence type="ECO:0000313" key="4">
    <source>
        <dbReference type="Proteomes" id="UP000236536"/>
    </source>
</evidence>
<evidence type="ECO:0000313" key="1">
    <source>
        <dbReference type="EMBL" id="AUQ95756.1"/>
    </source>
</evidence>